<evidence type="ECO:0000256" key="1">
    <source>
        <dbReference type="SAM" id="MobiDB-lite"/>
    </source>
</evidence>
<protein>
    <submittedName>
        <fullName evidence="2">Uncharacterized protein</fullName>
    </submittedName>
</protein>
<evidence type="ECO:0000313" key="3">
    <source>
        <dbReference type="Proteomes" id="UP001465755"/>
    </source>
</evidence>
<comment type="caution">
    <text evidence="2">The sequence shown here is derived from an EMBL/GenBank/DDBJ whole genome shotgun (WGS) entry which is preliminary data.</text>
</comment>
<keyword evidence="3" id="KW-1185">Reference proteome</keyword>
<dbReference type="Proteomes" id="UP001465755">
    <property type="component" value="Unassembled WGS sequence"/>
</dbReference>
<dbReference type="EMBL" id="JALJOQ010000165">
    <property type="protein sequence ID" value="KAK9792263.1"/>
    <property type="molecule type" value="Genomic_DNA"/>
</dbReference>
<proteinExistence type="predicted"/>
<organism evidence="2 3">
    <name type="scientific">Symbiochloris irregularis</name>
    <dbReference type="NCBI Taxonomy" id="706552"/>
    <lineage>
        <taxon>Eukaryota</taxon>
        <taxon>Viridiplantae</taxon>
        <taxon>Chlorophyta</taxon>
        <taxon>core chlorophytes</taxon>
        <taxon>Trebouxiophyceae</taxon>
        <taxon>Trebouxiales</taxon>
        <taxon>Trebouxiaceae</taxon>
        <taxon>Symbiochloris</taxon>
    </lineage>
</organism>
<sequence>MIQPRTARRERLLQERRLRRQDSQPGHSGWSRINCAPRAMGKRKRPSKVGCSARPPNEGIWHQHAAARESGVKRSDGAASLVCTECALPPQLWTQLWLPRSKSKRTTHR</sequence>
<reference evidence="2 3" key="1">
    <citation type="journal article" date="2024" name="Nat. Commun.">
        <title>Phylogenomics reveals the evolutionary origins of lichenization in chlorophyte algae.</title>
        <authorList>
            <person name="Puginier C."/>
            <person name="Libourel C."/>
            <person name="Otte J."/>
            <person name="Skaloud P."/>
            <person name="Haon M."/>
            <person name="Grisel S."/>
            <person name="Petersen M."/>
            <person name="Berrin J.G."/>
            <person name="Delaux P.M."/>
            <person name="Dal Grande F."/>
            <person name="Keller J."/>
        </authorList>
    </citation>
    <scope>NUCLEOTIDE SEQUENCE [LARGE SCALE GENOMIC DNA]</scope>
    <source>
        <strain evidence="2 3">SAG 2036</strain>
    </source>
</reference>
<dbReference type="AlphaFoldDB" id="A0AAW1NPD4"/>
<feature type="region of interest" description="Disordered" evidence="1">
    <location>
        <begin position="15"/>
        <end position="58"/>
    </location>
</feature>
<name>A0AAW1NPD4_9CHLO</name>
<gene>
    <name evidence="2" type="ORF">WJX73_001159</name>
</gene>
<evidence type="ECO:0000313" key="2">
    <source>
        <dbReference type="EMBL" id="KAK9792263.1"/>
    </source>
</evidence>
<accession>A0AAW1NPD4</accession>